<feature type="domain" description="Type I restriction modification DNA specificity" evidence="6">
    <location>
        <begin position="5"/>
        <end position="111"/>
    </location>
</feature>
<reference evidence="8" key="1">
    <citation type="journal article" date="2019" name="Int. J. Syst. Evol. Microbiol.">
        <title>The Global Catalogue of Microorganisms (GCM) 10K type strain sequencing project: providing services to taxonomists for standard genome sequencing and annotation.</title>
        <authorList>
            <consortium name="The Broad Institute Genomics Platform"/>
            <consortium name="The Broad Institute Genome Sequencing Center for Infectious Disease"/>
            <person name="Wu L."/>
            <person name="Ma J."/>
        </authorList>
    </citation>
    <scope>NUCLEOTIDE SEQUENCE [LARGE SCALE GENOMIC DNA]</scope>
    <source>
        <strain evidence="8">JCM 18306</strain>
    </source>
</reference>
<dbReference type="InterPro" id="IPR000055">
    <property type="entry name" value="Restrct_endonuc_typeI_TRD"/>
</dbReference>
<gene>
    <name evidence="7" type="ORF">GCM10023323_44570</name>
</gene>
<name>A0ABP9T6B5_9ACTN</name>
<dbReference type="RefSeq" id="WP_345633033.1">
    <property type="nucleotide sequence ID" value="NZ_BAABJR010000011.1"/>
</dbReference>
<feature type="region of interest" description="Disordered" evidence="5">
    <location>
        <begin position="170"/>
        <end position="207"/>
    </location>
</feature>
<sequence>MPFEENEYQHYLLKSGDVLINEGQSPELVGRAAIFRDDVQGACFQNSLIRFRASNLVLPEYALLIFRHYLHSGEFKKIARWTTNIAHLSLKRFAAMPFPLPPLSEQKQIVSEALGRLSAAHEQEVSVASSLENIARMREELYAAAISGSLSDQRPEDESANVLLSRAAADQHGPHDYRPSEAAVMTPADRRADRNATERNTSEEMGPVNNTRHALAQAIVAAGRPVTLAELYLLCGYDKDSVADIEQFYLRLKEELGKSIKHHSGQGEEIYLEVIEDATA</sequence>
<comment type="caution">
    <text evidence="7">The sequence shown here is derived from an EMBL/GenBank/DDBJ whole genome shotgun (WGS) entry which is preliminary data.</text>
</comment>
<evidence type="ECO:0000256" key="2">
    <source>
        <dbReference type="ARBA" id="ARBA00022747"/>
    </source>
</evidence>
<keyword evidence="2" id="KW-0680">Restriction system</keyword>
<evidence type="ECO:0000256" key="5">
    <source>
        <dbReference type="SAM" id="MobiDB-lite"/>
    </source>
</evidence>
<dbReference type="PANTHER" id="PTHR43140">
    <property type="entry name" value="TYPE-1 RESTRICTION ENZYME ECOKI SPECIFICITY PROTEIN"/>
    <property type="match status" value="1"/>
</dbReference>
<protein>
    <recommendedName>
        <fullName evidence="6">Type I restriction modification DNA specificity domain-containing protein</fullName>
    </recommendedName>
</protein>
<dbReference type="EMBL" id="BAABJR010000011">
    <property type="protein sequence ID" value="GAA5211739.1"/>
    <property type="molecule type" value="Genomic_DNA"/>
</dbReference>
<comment type="similarity">
    <text evidence="1">Belongs to the type-I restriction system S methylase family.</text>
</comment>
<accession>A0ABP9T6B5</accession>
<dbReference type="InterPro" id="IPR044946">
    <property type="entry name" value="Restrct_endonuc_typeI_TRD_sf"/>
</dbReference>
<evidence type="ECO:0000256" key="1">
    <source>
        <dbReference type="ARBA" id="ARBA00010923"/>
    </source>
</evidence>
<keyword evidence="8" id="KW-1185">Reference proteome</keyword>
<evidence type="ECO:0000313" key="7">
    <source>
        <dbReference type="EMBL" id="GAA5211739.1"/>
    </source>
</evidence>
<evidence type="ECO:0000256" key="4">
    <source>
        <dbReference type="ARBA" id="ARBA00038652"/>
    </source>
</evidence>
<proteinExistence type="inferred from homology"/>
<evidence type="ECO:0000259" key="6">
    <source>
        <dbReference type="Pfam" id="PF01420"/>
    </source>
</evidence>
<comment type="subunit">
    <text evidence="4">The methyltransferase is composed of M and S polypeptides.</text>
</comment>
<evidence type="ECO:0000256" key="3">
    <source>
        <dbReference type="ARBA" id="ARBA00023125"/>
    </source>
</evidence>
<dbReference type="PANTHER" id="PTHR43140:SF1">
    <property type="entry name" value="TYPE I RESTRICTION ENZYME ECOKI SPECIFICITY SUBUNIT"/>
    <property type="match status" value="1"/>
</dbReference>
<dbReference type="Pfam" id="PF01420">
    <property type="entry name" value="Methylase_S"/>
    <property type="match status" value="1"/>
</dbReference>
<dbReference type="SUPFAM" id="SSF116734">
    <property type="entry name" value="DNA methylase specificity domain"/>
    <property type="match status" value="1"/>
</dbReference>
<organism evidence="7 8">
    <name type="scientific">Streptomyces thinghirensis</name>
    <dbReference type="NCBI Taxonomy" id="551547"/>
    <lineage>
        <taxon>Bacteria</taxon>
        <taxon>Bacillati</taxon>
        <taxon>Actinomycetota</taxon>
        <taxon>Actinomycetes</taxon>
        <taxon>Kitasatosporales</taxon>
        <taxon>Streptomycetaceae</taxon>
        <taxon>Streptomyces</taxon>
    </lineage>
</organism>
<feature type="compositionally biased region" description="Basic and acidic residues" evidence="5">
    <location>
        <begin position="188"/>
        <end position="202"/>
    </location>
</feature>
<dbReference type="Gene3D" id="3.90.220.20">
    <property type="entry name" value="DNA methylase specificity domains"/>
    <property type="match status" value="1"/>
</dbReference>
<keyword evidence="3" id="KW-0238">DNA-binding</keyword>
<evidence type="ECO:0000313" key="8">
    <source>
        <dbReference type="Proteomes" id="UP001499878"/>
    </source>
</evidence>
<dbReference type="InterPro" id="IPR051212">
    <property type="entry name" value="Type-I_RE_S_subunit"/>
</dbReference>
<dbReference type="Proteomes" id="UP001499878">
    <property type="component" value="Unassembled WGS sequence"/>
</dbReference>